<dbReference type="EMBL" id="CADEAL010002106">
    <property type="protein sequence ID" value="CAB1438054.1"/>
    <property type="molecule type" value="Genomic_DNA"/>
</dbReference>
<gene>
    <name evidence="1" type="ORF">PLEPLA_LOCUS26020</name>
</gene>
<dbReference type="Proteomes" id="UP001153269">
    <property type="component" value="Unassembled WGS sequence"/>
</dbReference>
<evidence type="ECO:0000313" key="1">
    <source>
        <dbReference type="EMBL" id="CAB1438054.1"/>
    </source>
</evidence>
<organism evidence="1 2">
    <name type="scientific">Pleuronectes platessa</name>
    <name type="common">European plaice</name>
    <dbReference type="NCBI Taxonomy" id="8262"/>
    <lineage>
        <taxon>Eukaryota</taxon>
        <taxon>Metazoa</taxon>
        <taxon>Chordata</taxon>
        <taxon>Craniata</taxon>
        <taxon>Vertebrata</taxon>
        <taxon>Euteleostomi</taxon>
        <taxon>Actinopterygii</taxon>
        <taxon>Neopterygii</taxon>
        <taxon>Teleostei</taxon>
        <taxon>Neoteleostei</taxon>
        <taxon>Acanthomorphata</taxon>
        <taxon>Carangaria</taxon>
        <taxon>Pleuronectiformes</taxon>
        <taxon>Pleuronectoidei</taxon>
        <taxon>Pleuronectidae</taxon>
        <taxon>Pleuronectes</taxon>
    </lineage>
</organism>
<protein>
    <submittedName>
        <fullName evidence="1">Uncharacterized protein</fullName>
    </submittedName>
</protein>
<proteinExistence type="predicted"/>
<keyword evidence="2" id="KW-1185">Reference proteome</keyword>
<reference evidence="1" key="1">
    <citation type="submission" date="2020-03" db="EMBL/GenBank/DDBJ databases">
        <authorList>
            <person name="Weist P."/>
        </authorList>
    </citation>
    <scope>NUCLEOTIDE SEQUENCE</scope>
</reference>
<feature type="non-terminal residue" evidence="1">
    <location>
        <position position="1"/>
    </location>
</feature>
<dbReference type="AlphaFoldDB" id="A0A9N7YN90"/>
<sequence>MQKYREEWEKANTWVENVRENIYKAHCTVCRRTFSVAHGGLTDLKPHASSGGHMLSIRDNKTKGTLDQFVVHQATPEADMEFTAFFEKCFDFSEENWLFQLQPLSLASGKIFDDMENITNRLCLVGRLNISMDDLYEECVTANSLLEHLTQEKEARQSKGTAERWMEVLQAADLPNIQAA</sequence>
<evidence type="ECO:0000313" key="2">
    <source>
        <dbReference type="Proteomes" id="UP001153269"/>
    </source>
</evidence>
<name>A0A9N7YN90_PLEPL</name>
<accession>A0A9N7YN90</accession>
<comment type="caution">
    <text evidence="1">The sequence shown here is derived from an EMBL/GenBank/DDBJ whole genome shotgun (WGS) entry which is preliminary data.</text>
</comment>